<dbReference type="GO" id="GO:0003677">
    <property type="term" value="F:DNA binding"/>
    <property type="evidence" value="ECO:0007669"/>
    <property type="project" value="InterPro"/>
</dbReference>
<dbReference type="Pfam" id="PF04679">
    <property type="entry name" value="DNA_ligase_A_C"/>
    <property type="match status" value="1"/>
</dbReference>
<dbReference type="OrthoDB" id="151490at2759"/>
<evidence type="ECO:0000256" key="5">
    <source>
        <dbReference type="ARBA" id="ARBA00022723"/>
    </source>
</evidence>
<evidence type="ECO:0000313" key="20">
    <source>
        <dbReference type="Proteomes" id="UP000507470"/>
    </source>
</evidence>
<dbReference type="InterPro" id="IPR016059">
    <property type="entry name" value="DNA_ligase_ATP-dep_CS"/>
</dbReference>
<evidence type="ECO:0000256" key="4">
    <source>
        <dbReference type="ARBA" id="ARBA00022598"/>
    </source>
</evidence>
<dbReference type="PANTHER" id="PTHR45997:SF1">
    <property type="entry name" value="DNA LIGASE 4"/>
    <property type="match status" value="1"/>
</dbReference>
<comment type="similarity">
    <text evidence="3 16">Belongs to the ATP-dependent DNA ligase family.</text>
</comment>
<dbReference type="GO" id="GO:0071897">
    <property type="term" value="P:DNA biosynthetic process"/>
    <property type="evidence" value="ECO:0007669"/>
    <property type="project" value="InterPro"/>
</dbReference>
<evidence type="ECO:0000256" key="6">
    <source>
        <dbReference type="ARBA" id="ARBA00022737"/>
    </source>
</evidence>
<dbReference type="Proteomes" id="UP000507470">
    <property type="component" value="Unassembled WGS sequence"/>
</dbReference>
<feature type="domain" description="ATP-dependent DNA ligase family profile" evidence="17">
    <location>
        <begin position="360"/>
        <end position="494"/>
    </location>
</feature>
<dbReference type="NCBIfam" id="TIGR00574">
    <property type="entry name" value="dnl1"/>
    <property type="match status" value="1"/>
</dbReference>
<dbReference type="Pfam" id="PF01068">
    <property type="entry name" value="DNA_ligase_A_M"/>
    <property type="match status" value="1"/>
</dbReference>
<evidence type="ECO:0000259" key="17">
    <source>
        <dbReference type="PROSITE" id="PS50160"/>
    </source>
</evidence>
<dbReference type="PROSITE" id="PS50172">
    <property type="entry name" value="BRCT"/>
    <property type="match status" value="2"/>
</dbReference>
<dbReference type="SUPFAM" id="SSF50249">
    <property type="entry name" value="Nucleic acid-binding proteins"/>
    <property type="match status" value="1"/>
</dbReference>
<accession>A0A6J8CFB8</accession>
<keyword evidence="5" id="KW-0479">Metal-binding</keyword>
<dbReference type="InterPro" id="IPR044125">
    <property type="entry name" value="Adenylation_DNA_ligase_IV"/>
</dbReference>
<evidence type="ECO:0000256" key="13">
    <source>
        <dbReference type="ARBA" id="ARBA00023242"/>
    </source>
</evidence>
<dbReference type="InterPro" id="IPR021536">
    <property type="entry name" value="DNA_ligase_IV_dom"/>
</dbReference>
<keyword evidence="10" id="KW-0460">Magnesium</keyword>
<feature type="domain" description="BRCT" evidence="18">
    <location>
        <begin position="813"/>
        <end position="917"/>
    </location>
</feature>
<keyword evidence="6" id="KW-0677">Repeat</keyword>
<evidence type="ECO:0000256" key="14">
    <source>
        <dbReference type="ARBA" id="ARBA00034003"/>
    </source>
</evidence>
<keyword evidence="13" id="KW-0539">Nucleus</keyword>
<evidence type="ECO:0000256" key="15">
    <source>
        <dbReference type="RuleBase" id="RU000617"/>
    </source>
</evidence>
<name>A0A6J8CFB8_MYTCO</name>
<dbReference type="CDD" id="cd07903">
    <property type="entry name" value="Adenylation_DNA_ligase_IV"/>
    <property type="match status" value="1"/>
</dbReference>
<dbReference type="GO" id="GO:0006303">
    <property type="term" value="P:double-strand break repair via nonhomologous end joining"/>
    <property type="evidence" value="ECO:0007669"/>
    <property type="project" value="TreeGrafter"/>
</dbReference>
<sequence>MDHQENEDVRDDGPSVASKVFFAELCGLLEKISKTQGNDKKKRILREFIDKWRDFHNQLHKDDKKTSDSFYSAMRLLIPHLEKERLAYGIKEHMLAKLLIEVLCLGKDSPDANRLLNYKAPKSAKMEAGDFASVAYYVLKNRCPEKGSLTIKEVNNCLDGIATNNAAKKKELVRKNILHLLTNMSAIELKWLIRMIVKELKVGLSQASVLSVYHPDAEEFYNVNNNLEKVCRMLREKDVRVHEIGISVFSPFTPMLGERGAPDQIEKIMEGKPYYIETKFDGERMVLHKDEGNYKYFTRSGNEYTSTYGAHELDGNLTPHIHNCFKPFVKKCILDGEMIGYDPITKTFATKAMNTDIKRQQQEGLQSCLHVFDIVLLNDKVLTNQPLTERLKILKTVFEPVEGRILLSQHKEARTNQDCADALNDAIDGREEGIMVKNPESAYRPNTRKGGWFKVKPEYVGGLMDELDVLVVGGFFGVGHRSGMMSHFLCAVAVPPEEGEEPKIFYSFCKVGSGYSKKELSEFNLKLVDHWKIFDKKNPPTNIILASGFKEKPDAWIEPSKSCIVQIKAAEIIDSERFKTGCTLRFPRVEKFRDDKHWHECMTVADIIELKEKSGGKLAGGRVEIDEEAGPAKKKRKVVSRVVRPTLADRFRGVDASSITKVSEMLKGKEFCVINGSSSFSKPEAEKKIIEYGGTIVQNPGSSTFCVLAEKVALRVTNLIKRDMYDIVKLEWFHRCIEGGTWVPWSPGDMIHTSPKTQKSFQVDYDQFGDSFTEDTTAEQLKNVFERVNQDDIDEVNETDIAELEQKYFPDESPYGLFRTCRFYIDKYLVIDDTTTHIKDSSLDLLELELRFFGGITTDELDDEVSHVLVDKKDLSRVPEMKRERRNRRKKFHIVTSEWVRECVEEGELSSERQFEPT</sequence>
<dbReference type="InterPro" id="IPR000977">
    <property type="entry name" value="DNA_ligase_ATP-dep"/>
</dbReference>
<keyword evidence="11 15" id="KW-0233">DNA recombination</keyword>
<dbReference type="InterPro" id="IPR012310">
    <property type="entry name" value="DNA_ligase_ATP-dep_cent"/>
</dbReference>
<dbReference type="Gene3D" id="2.40.50.140">
    <property type="entry name" value="Nucleic acid-binding proteins"/>
    <property type="match status" value="1"/>
</dbReference>
<evidence type="ECO:0000256" key="1">
    <source>
        <dbReference type="ARBA" id="ARBA00001946"/>
    </source>
</evidence>
<dbReference type="Pfam" id="PF04675">
    <property type="entry name" value="DNA_ligase_A_N"/>
    <property type="match status" value="1"/>
</dbReference>
<keyword evidence="20" id="KW-1185">Reference proteome</keyword>
<dbReference type="GO" id="GO:0003910">
    <property type="term" value="F:DNA ligase (ATP) activity"/>
    <property type="evidence" value="ECO:0007669"/>
    <property type="project" value="UniProtKB-EC"/>
</dbReference>
<dbReference type="GO" id="GO:0005524">
    <property type="term" value="F:ATP binding"/>
    <property type="evidence" value="ECO:0007669"/>
    <property type="project" value="UniProtKB-KW"/>
</dbReference>
<keyword evidence="4 15" id="KW-0436">Ligase</keyword>
<dbReference type="Pfam" id="PF11411">
    <property type="entry name" value="DNA_ligase_IV"/>
    <property type="match status" value="1"/>
</dbReference>
<evidence type="ECO:0000256" key="9">
    <source>
        <dbReference type="ARBA" id="ARBA00022840"/>
    </source>
</evidence>
<dbReference type="InterPro" id="IPR012308">
    <property type="entry name" value="DNA_ligase_ATP-dep_N"/>
</dbReference>
<feature type="domain" description="BRCT" evidence="18">
    <location>
        <begin position="661"/>
        <end position="738"/>
    </location>
</feature>
<evidence type="ECO:0000259" key="18">
    <source>
        <dbReference type="PROSITE" id="PS50172"/>
    </source>
</evidence>
<evidence type="ECO:0000256" key="10">
    <source>
        <dbReference type="ARBA" id="ARBA00022842"/>
    </source>
</evidence>
<dbReference type="Pfam" id="PF00533">
    <property type="entry name" value="BRCT"/>
    <property type="match status" value="2"/>
</dbReference>
<dbReference type="Gene3D" id="1.10.3260.10">
    <property type="entry name" value="DNA ligase, ATP-dependent, N-terminal domain"/>
    <property type="match status" value="1"/>
</dbReference>
<dbReference type="PROSITE" id="PS50160">
    <property type="entry name" value="DNA_LIGASE_A3"/>
    <property type="match status" value="1"/>
</dbReference>
<dbReference type="GO" id="GO:0006297">
    <property type="term" value="P:nucleotide-excision repair, DNA gap filling"/>
    <property type="evidence" value="ECO:0007669"/>
    <property type="project" value="TreeGrafter"/>
</dbReference>
<evidence type="ECO:0000256" key="7">
    <source>
        <dbReference type="ARBA" id="ARBA00022741"/>
    </source>
</evidence>
<proteinExistence type="inferred from homology"/>
<evidence type="ECO:0000313" key="19">
    <source>
        <dbReference type="EMBL" id="CAC5393687.1"/>
    </source>
</evidence>
<dbReference type="GO" id="GO:0005958">
    <property type="term" value="C:DNA-dependent protein kinase-DNA ligase 4 complex"/>
    <property type="evidence" value="ECO:0007669"/>
    <property type="project" value="TreeGrafter"/>
</dbReference>
<dbReference type="Gene3D" id="3.40.50.10190">
    <property type="entry name" value="BRCT domain"/>
    <property type="match status" value="2"/>
</dbReference>
<dbReference type="InterPro" id="IPR001357">
    <property type="entry name" value="BRCT_dom"/>
</dbReference>
<dbReference type="CDD" id="cd17722">
    <property type="entry name" value="BRCT_DNA_ligase_IV_rpt1"/>
    <property type="match status" value="1"/>
</dbReference>
<dbReference type="InterPro" id="IPR029710">
    <property type="entry name" value="LIG4"/>
</dbReference>
<evidence type="ECO:0000256" key="2">
    <source>
        <dbReference type="ARBA" id="ARBA00004123"/>
    </source>
</evidence>
<dbReference type="Gene3D" id="3.30.470.30">
    <property type="entry name" value="DNA ligase/mRNA capping enzyme"/>
    <property type="match status" value="1"/>
</dbReference>
<evidence type="ECO:0000256" key="8">
    <source>
        <dbReference type="ARBA" id="ARBA00022763"/>
    </source>
</evidence>
<protein>
    <recommendedName>
        <fullName evidence="15">DNA ligase</fullName>
        <ecNumber evidence="15">6.5.1.1</ecNumber>
    </recommendedName>
</protein>
<dbReference type="AlphaFoldDB" id="A0A6J8CFB8"/>
<dbReference type="GO" id="GO:0046872">
    <property type="term" value="F:metal ion binding"/>
    <property type="evidence" value="ECO:0007669"/>
    <property type="project" value="UniProtKB-KW"/>
</dbReference>
<dbReference type="InterPro" id="IPR036420">
    <property type="entry name" value="BRCT_dom_sf"/>
</dbReference>
<dbReference type="FunFam" id="3.40.50.10190:FF:000044">
    <property type="entry name" value="DNA ligase"/>
    <property type="match status" value="1"/>
</dbReference>
<dbReference type="FunFam" id="3.30.470.30:FF:000008">
    <property type="entry name" value="DNA ligase"/>
    <property type="match status" value="1"/>
</dbReference>
<dbReference type="SMART" id="SM00292">
    <property type="entry name" value="BRCT"/>
    <property type="match status" value="2"/>
</dbReference>
<keyword evidence="12 15" id="KW-0234">DNA repair</keyword>
<gene>
    <name evidence="19" type="ORF">MCOR_28528</name>
</gene>
<dbReference type="GO" id="GO:0006310">
    <property type="term" value="P:DNA recombination"/>
    <property type="evidence" value="ECO:0007669"/>
    <property type="project" value="UniProtKB-KW"/>
</dbReference>
<dbReference type="SUPFAM" id="SSF117018">
    <property type="entry name" value="ATP-dependent DNA ligase DNA-binding domain"/>
    <property type="match status" value="1"/>
</dbReference>
<dbReference type="FunFam" id="2.40.50.140:FF:000150">
    <property type="entry name" value="DNA ligase"/>
    <property type="match status" value="1"/>
</dbReference>
<keyword evidence="9 15" id="KW-0067">ATP-binding</keyword>
<dbReference type="CDD" id="cd07968">
    <property type="entry name" value="OBF_DNA_ligase_IV"/>
    <property type="match status" value="1"/>
</dbReference>
<keyword evidence="8 15" id="KW-0227">DNA damage</keyword>
<dbReference type="InterPro" id="IPR036599">
    <property type="entry name" value="DNA_ligase_N_sf"/>
</dbReference>
<dbReference type="PROSITE" id="PS00697">
    <property type="entry name" value="DNA_LIGASE_A1"/>
    <property type="match status" value="1"/>
</dbReference>
<comment type="catalytic activity">
    <reaction evidence="14 15">
        <text>ATP + (deoxyribonucleotide)n-3'-hydroxyl + 5'-phospho-(deoxyribonucleotide)m = (deoxyribonucleotide)n+m + AMP + diphosphate.</text>
        <dbReference type="EC" id="6.5.1.1"/>
    </reaction>
</comment>
<reference evidence="19 20" key="1">
    <citation type="submission" date="2020-06" db="EMBL/GenBank/DDBJ databases">
        <authorList>
            <person name="Li R."/>
            <person name="Bekaert M."/>
        </authorList>
    </citation>
    <scope>NUCLEOTIDE SEQUENCE [LARGE SCALE GENOMIC DNA]</scope>
    <source>
        <strain evidence="20">wild</strain>
    </source>
</reference>
<dbReference type="SUPFAM" id="SSF56091">
    <property type="entry name" value="DNA ligase/mRNA capping enzyme, catalytic domain"/>
    <property type="match status" value="1"/>
</dbReference>
<dbReference type="EC" id="6.5.1.1" evidence="15"/>
<evidence type="ECO:0000256" key="3">
    <source>
        <dbReference type="ARBA" id="ARBA00007572"/>
    </source>
</evidence>
<dbReference type="SUPFAM" id="SSF52113">
    <property type="entry name" value="BRCT domain"/>
    <property type="match status" value="2"/>
</dbReference>
<keyword evidence="7 15" id="KW-0547">Nucleotide-binding</keyword>
<evidence type="ECO:0000256" key="16">
    <source>
        <dbReference type="RuleBase" id="RU004196"/>
    </source>
</evidence>
<comment type="subcellular location">
    <subcellularLocation>
        <location evidence="2">Nucleus</location>
    </subcellularLocation>
</comment>
<dbReference type="PANTHER" id="PTHR45997">
    <property type="entry name" value="DNA LIGASE 4"/>
    <property type="match status" value="1"/>
</dbReference>
<evidence type="ECO:0000256" key="11">
    <source>
        <dbReference type="ARBA" id="ARBA00023172"/>
    </source>
</evidence>
<evidence type="ECO:0000256" key="12">
    <source>
        <dbReference type="ARBA" id="ARBA00023204"/>
    </source>
</evidence>
<dbReference type="InterPro" id="IPR012340">
    <property type="entry name" value="NA-bd_OB-fold"/>
</dbReference>
<dbReference type="GO" id="GO:0032807">
    <property type="term" value="C:DNA ligase IV complex"/>
    <property type="evidence" value="ECO:0007669"/>
    <property type="project" value="TreeGrafter"/>
</dbReference>
<organism evidence="19 20">
    <name type="scientific">Mytilus coruscus</name>
    <name type="common">Sea mussel</name>
    <dbReference type="NCBI Taxonomy" id="42192"/>
    <lineage>
        <taxon>Eukaryota</taxon>
        <taxon>Metazoa</taxon>
        <taxon>Spiralia</taxon>
        <taxon>Lophotrochozoa</taxon>
        <taxon>Mollusca</taxon>
        <taxon>Bivalvia</taxon>
        <taxon>Autobranchia</taxon>
        <taxon>Pteriomorphia</taxon>
        <taxon>Mytilida</taxon>
        <taxon>Mytiloidea</taxon>
        <taxon>Mytilidae</taxon>
        <taxon>Mytilinae</taxon>
        <taxon>Mytilus</taxon>
    </lineage>
</organism>
<dbReference type="EMBL" id="CACVKT020005206">
    <property type="protein sequence ID" value="CAC5393687.1"/>
    <property type="molecule type" value="Genomic_DNA"/>
</dbReference>
<comment type="cofactor">
    <cofactor evidence="1">
        <name>Mg(2+)</name>
        <dbReference type="ChEBI" id="CHEBI:18420"/>
    </cofactor>
</comment>
<dbReference type="InterPro" id="IPR012309">
    <property type="entry name" value="DNA_ligase_ATP-dep_C"/>
</dbReference>
<dbReference type="FunFam" id="3.40.50.10190:FF:000027">
    <property type="entry name" value="DNA ligase"/>
    <property type="match status" value="1"/>
</dbReference>